<feature type="signal peptide" evidence="1">
    <location>
        <begin position="1"/>
        <end position="26"/>
    </location>
</feature>
<dbReference type="Gene3D" id="2.30.30.40">
    <property type="entry name" value="SH3 Domains"/>
    <property type="match status" value="1"/>
</dbReference>
<dbReference type="OrthoDB" id="9790951at2"/>
<keyword evidence="3" id="KW-1185">Reference proteome</keyword>
<name>A0A4R1F0W8_9GAMM</name>
<gene>
    <name evidence="2" type="ORF">EV695_3094</name>
</gene>
<dbReference type="EMBL" id="SMFQ01000004">
    <property type="protein sequence ID" value="TCJ85128.1"/>
    <property type="molecule type" value="Genomic_DNA"/>
</dbReference>
<evidence type="ECO:0000313" key="2">
    <source>
        <dbReference type="EMBL" id="TCJ85128.1"/>
    </source>
</evidence>
<protein>
    <recommendedName>
        <fullName evidence="4">SH3 domain-containing protein</fullName>
    </recommendedName>
</protein>
<accession>A0A4R1F0W8</accession>
<evidence type="ECO:0000313" key="3">
    <source>
        <dbReference type="Proteomes" id="UP000294887"/>
    </source>
</evidence>
<dbReference type="RefSeq" id="WP_131906836.1">
    <property type="nucleotide sequence ID" value="NZ_BAAAFU010000001.1"/>
</dbReference>
<feature type="chain" id="PRO_5020805974" description="SH3 domain-containing protein" evidence="1">
    <location>
        <begin position="27"/>
        <end position="284"/>
    </location>
</feature>
<keyword evidence="1" id="KW-0732">Signal</keyword>
<evidence type="ECO:0008006" key="4">
    <source>
        <dbReference type="Google" id="ProtNLM"/>
    </source>
</evidence>
<sequence>MKRVSISTLIVFALITVDASITMAYAKTTDKKITIFKVNKVSPNNTLKLRAWPSTKSRIKQRLPYNAIDLTETGKQRVVNGTKWVEVNWRKDKGWVNSNYLVKTGVLLRPNPANSNVAAASRNNKSINAPQRTAKVLAAPVESLNDRPAEYGGDRYDQPVEGAATEMKTAFDINESNQPNAKMLLCNGKSPKLWNIKMNVANRNMNIKFGKNKAFNVPINYHAWATPNQVRMNIGGNQGRNNVEVNLEKTNACYNGLSKTRFTYEVNATVNREFYTGCCEVVGQ</sequence>
<reference evidence="2 3" key="1">
    <citation type="submission" date="2019-03" db="EMBL/GenBank/DDBJ databases">
        <title>Genomic Encyclopedia of Type Strains, Phase IV (KMG-IV): sequencing the most valuable type-strain genomes for metagenomic binning, comparative biology and taxonomic classification.</title>
        <authorList>
            <person name="Goeker M."/>
        </authorList>
    </citation>
    <scope>NUCLEOTIDE SEQUENCE [LARGE SCALE GENOMIC DNA]</scope>
    <source>
        <strain evidence="2 3">DSM 24830</strain>
    </source>
</reference>
<evidence type="ECO:0000256" key="1">
    <source>
        <dbReference type="SAM" id="SignalP"/>
    </source>
</evidence>
<proteinExistence type="predicted"/>
<dbReference type="Proteomes" id="UP000294887">
    <property type="component" value="Unassembled WGS sequence"/>
</dbReference>
<dbReference type="AlphaFoldDB" id="A0A4R1F0W8"/>
<organism evidence="2 3">
    <name type="scientific">Cocleimonas flava</name>
    <dbReference type="NCBI Taxonomy" id="634765"/>
    <lineage>
        <taxon>Bacteria</taxon>
        <taxon>Pseudomonadati</taxon>
        <taxon>Pseudomonadota</taxon>
        <taxon>Gammaproteobacteria</taxon>
        <taxon>Thiotrichales</taxon>
        <taxon>Thiotrichaceae</taxon>
        <taxon>Cocleimonas</taxon>
    </lineage>
</organism>
<comment type="caution">
    <text evidence="2">The sequence shown here is derived from an EMBL/GenBank/DDBJ whole genome shotgun (WGS) entry which is preliminary data.</text>
</comment>